<organism evidence="1 2">
    <name type="scientific">Paenibacillus spiritus</name>
    <dbReference type="NCBI Taxonomy" id="2496557"/>
    <lineage>
        <taxon>Bacteria</taxon>
        <taxon>Bacillati</taxon>
        <taxon>Bacillota</taxon>
        <taxon>Bacilli</taxon>
        <taxon>Bacillales</taxon>
        <taxon>Paenibacillaceae</taxon>
        <taxon>Paenibacillus</taxon>
    </lineage>
</organism>
<reference evidence="1 2" key="1">
    <citation type="submission" date="2019-09" db="EMBL/GenBank/DDBJ databases">
        <title>Bacillus ochoae sp. nov., Paenibacillus whitsoniae sp. nov., Paenibacillus spiritus sp. nov. Isolated from the Mars Exploration Rover during spacecraft assembly.</title>
        <authorList>
            <person name="Seuylemezian A."/>
            <person name="Vaishampayan P."/>
        </authorList>
    </citation>
    <scope>NUCLEOTIDE SEQUENCE [LARGE SCALE GENOMIC DNA]</scope>
    <source>
        <strain evidence="1 2">MER_111</strain>
    </source>
</reference>
<keyword evidence="2" id="KW-1185">Reference proteome</keyword>
<dbReference type="AlphaFoldDB" id="A0A5J5GGL2"/>
<protein>
    <submittedName>
        <fullName evidence="1">Uncharacterized protein</fullName>
    </submittedName>
</protein>
<dbReference type="OrthoDB" id="9861820at2"/>
<evidence type="ECO:0000313" key="1">
    <source>
        <dbReference type="EMBL" id="KAA9007285.1"/>
    </source>
</evidence>
<dbReference type="RefSeq" id="WP_150456575.1">
    <property type="nucleotide sequence ID" value="NZ_VYKK01000004.1"/>
</dbReference>
<comment type="caution">
    <text evidence="1">The sequence shown here is derived from an EMBL/GenBank/DDBJ whole genome shotgun (WGS) entry which is preliminary data.</text>
</comment>
<dbReference type="Proteomes" id="UP000367750">
    <property type="component" value="Unassembled WGS sequence"/>
</dbReference>
<accession>A0A5J5GGL2</accession>
<dbReference type="EMBL" id="VYKK01000004">
    <property type="protein sequence ID" value="KAA9007285.1"/>
    <property type="molecule type" value="Genomic_DNA"/>
</dbReference>
<gene>
    <name evidence="1" type="ORF">F4V43_02015</name>
</gene>
<name>A0A5J5GGL2_9BACL</name>
<evidence type="ECO:0000313" key="2">
    <source>
        <dbReference type="Proteomes" id="UP000367750"/>
    </source>
</evidence>
<sequence length="140" mass="16948">MIKKGLNELRKYIDDLGIKLEDTPQGWCPGDSREEGWSKQREIYGFDSRETWSLDYTFKLWLYERLRMYDEVNVIDTGFHKFDYKGKLITFQECIDRMIEGLRLDLTLGDFSEERKIKEIDEKIEDVMPIFCLCHKCLWW</sequence>
<proteinExistence type="predicted"/>